<dbReference type="AlphaFoldDB" id="A0A8T0J3W2"/>
<dbReference type="SUPFAM" id="SSF50129">
    <property type="entry name" value="GroES-like"/>
    <property type="match status" value="1"/>
</dbReference>
<dbReference type="Pfam" id="PF08240">
    <property type="entry name" value="ADH_N"/>
    <property type="match status" value="1"/>
</dbReference>
<dbReference type="EMBL" id="CM026421">
    <property type="protein sequence ID" value="KAG0590287.1"/>
    <property type="molecule type" value="Genomic_DNA"/>
</dbReference>
<dbReference type="Proteomes" id="UP000822688">
    <property type="component" value="Chromosome 1"/>
</dbReference>
<dbReference type="CDD" id="cd05285">
    <property type="entry name" value="sorbitol_DH"/>
    <property type="match status" value="1"/>
</dbReference>
<evidence type="ECO:0000256" key="8">
    <source>
        <dbReference type="SAM" id="MobiDB-lite"/>
    </source>
</evidence>
<dbReference type="PROSITE" id="PS00059">
    <property type="entry name" value="ADH_ZINC"/>
    <property type="match status" value="1"/>
</dbReference>
<dbReference type="Pfam" id="PF00107">
    <property type="entry name" value="ADH_zinc_N"/>
    <property type="match status" value="1"/>
</dbReference>
<protein>
    <recommendedName>
        <fullName evidence="9">Enoyl reductase (ER) domain-containing protein</fullName>
    </recommendedName>
</protein>
<accession>A0A8T0J3W2</accession>
<reference evidence="10" key="1">
    <citation type="submission" date="2020-06" db="EMBL/GenBank/DDBJ databases">
        <title>WGS assembly of Ceratodon purpureus strain R40.</title>
        <authorList>
            <person name="Carey S.B."/>
            <person name="Jenkins J."/>
            <person name="Shu S."/>
            <person name="Lovell J.T."/>
            <person name="Sreedasyam A."/>
            <person name="Maumus F."/>
            <person name="Tiley G.P."/>
            <person name="Fernandez-Pozo N."/>
            <person name="Barry K."/>
            <person name="Chen C."/>
            <person name="Wang M."/>
            <person name="Lipzen A."/>
            <person name="Daum C."/>
            <person name="Saski C.A."/>
            <person name="Payton A.C."/>
            <person name="Mcbreen J.C."/>
            <person name="Conrad R.E."/>
            <person name="Kollar L.M."/>
            <person name="Olsson S."/>
            <person name="Huttunen S."/>
            <person name="Landis J.B."/>
            <person name="Wickett N.J."/>
            <person name="Johnson M.G."/>
            <person name="Rensing S.A."/>
            <person name="Grimwood J."/>
            <person name="Schmutz J."/>
            <person name="Mcdaniel S.F."/>
        </authorList>
    </citation>
    <scope>NUCLEOTIDE SEQUENCE</scope>
    <source>
        <strain evidence="10">R40</strain>
    </source>
</reference>
<dbReference type="GO" id="GO:0016616">
    <property type="term" value="F:oxidoreductase activity, acting on the CH-OH group of donors, NAD or NADP as acceptor"/>
    <property type="evidence" value="ECO:0007669"/>
    <property type="project" value="InterPro"/>
</dbReference>
<evidence type="ECO:0000256" key="7">
    <source>
        <dbReference type="RuleBase" id="RU361277"/>
    </source>
</evidence>
<evidence type="ECO:0000256" key="6">
    <source>
        <dbReference type="ARBA" id="ARBA00023027"/>
    </source>
</evidence>
<dbReference type="InterPro" id="IPR020843">
    <property type="entry name" value="ER"/>
</dbReference>
<dbReference type="InterPro" id="IPR045306">
    <property type="entry name" value="SDH-like"/>
</dbReference>
<evidence type="ECO:0000256" key="2">
    <source>
        <dbReference type="ARBA" id="ARBA00008072"/>
    </source>
</evidence>
<evidence type="ECO:0000313" key="10">
    <source>
        <dbReference type="EMBL" id="KAG0590287.1"/>
    </source>
</evidence>
<dbReference type="InterPro" id="IPR013149">
    <property type="entry name" value="ADH-like_C"/>
</dbReference>
<dbReference type="PANTHER" id="PTHR43161">
    <property type="entry name" value="SORBITOL DEHYDROGENASE"/>
    <property type="match status" value="1"/>
</dbReference>
<keyword evidence="5" id="KW-0560">Oxidoreductase</keyword>
<evidence type="ECO:0000256" key="4">
    <source>
        <dbReference type="ARBA" id="ARBA00022833"/>
    </source>
</evidence>
<keyword evidence="4 7" id="KW-0862">Zinc</keyword>
<dbReference type="InterPro" id="IPR013154">
    <property type="entry name" value="ADH-like_N"/>
</dbReference>
<keyword evidence="3 7" id="KW-0479">Metal-binding</keyword>
<feature type="domain" description="Enoyl reductase (ER)" evidence="9">
    <location>
        <begin position="29"/>
        <end position="367"/>
    </location>
</feature>
<sequence>MAPAVGSKSDDDQLQSTGRQENQGAYVCGINDLKLRPYKLPESLRPEQVRVRIKAVGICGSDVHYLKYLKVGAYEVKEPMVIGHESAGVVEEVGSQVRHLAPGDRVALEPGVPCWKCSFCREGLYNLCPDMAFFATPPVHGSLADQVVHPAELCYKLPDGVSLEEGAMCEPLSVGVHACRRAQVSPETRVLIIGGGAIGLVTMLVARAFGSPRIIVADTHSERLTSAKEMGADETVLVSRNPEEMEKEIEEIRKKMGGPIDVSCDCVGSTKSLTTCLEITRSAGRVCVVGMRETDMTLPIITAISREVDILGVFRYRNTYPLCLDLIGSGRVDVKPLITHRYKFSEQDIKDAFEMSANGGNAIKVMFNL</sequence>
<organism evidence="10 11">
    <name type="scientific">Ceratodon purpureus</name>
    <name type="common">Fire moss</name>
    <name type="synonym">Dicranum purpureum</name>
    <dbReference type="NCBI Taxonomy" id="3225"/>
    <lineage>
        <taxon>Eukaryota</taxon>
        <taxon>Viridiplantae</taxon>
        <taxon>Streptophyta</taxon>
        <taxon>Embryophyta</taxon>
        <taxon>Bryophyta</taxon>
        <taxon>Bryophytina</taxon>
        <taxon>Bryopsida</taxon>
        <taxon>Dicranidae</taxon>
        <taxon>Pseudoditrichales</taxon>
        <taxon>Ditrichaceae</taxon>
        <taxon>Ceratodon</taxon>
    </lineage>
</organism>
<dbReference type="SUPFAM" id="SSF51735">
    <property type="entry name" value="NAD(P)-binding Rossmann-fold domains"/>
    <property type="match status" value="1"/>
</dbReference>
<evidence type="ECO:0000256" key="3">
    <source>
        <dbReference type="ARBA" id="ARBA00022723"/>
    </source>
</evidence>
<proteinExistence type="inferred from homology"/>
<dbReference type="SMART" id="SM00829">
    <property type="entry name" value="PKS_ER"/>
    <property type="match status" value="1"/>
</dbReference>
<evidence type="ECO:0000313" key="11">
    <source>
        <dbReference type="Proteomes" id="UP000822688"/>
    </source>
</evidence>
<dbReference type="OrthoDB" id="256333at2759"/>
<comment type="cofactor">
    <cofactor evidence="1 7">
        <name>Zn(2+)</name>
        <dbReference type="ChEBI" id="CHEBI:29105"/>
    </cofactor>
</comment>
<dbReference type="Gene3D" id="3.40.50.720">
    <property type="entry name" value="NAD(P)-binding Rossmann-like Domain"/>
    <property type="match status" value="1"/>
</dbReference>
<dbReference type="InterPro" id="IPR002328">
    <property type="entry name" value="ADH_Zn_CS"/>
</dbReference>
<evidence type="ECO:0000259" key="9">
    <source>
        <dbReference type="SMART" id="SM00829"/>
    </source>
</evidence>
<feature type="region of interest" description="Disordered" evidence="8">
    <location>
        <begin position="1"/>
        <end position="20"/>
    </location>
</feature>
<name>A0A8T0J3W2_CERPU</name>
<dbReference type="Gene3D" id="3.90.180.10">
    <property type="entry name" value="Medium-chain alcohol dehydrogenases, catalytic domain"/>
    <property type="match status" value="1"/>
</dbReference>
<dbReference type="FunFam" id="3.40.50.720:FF:000068">
    <property type="entry name" value="Sorbitol dehydrogenase"/>
    <property type="match status" value="1"/>
</dbReference>
<dbReference type="InterPro" id="IPR011032">
    <property type="entry name" value="GroES-like_sf"/>
</dbReference>
<dbReference type="PANTHER" id="PTHR43161:SF27">
    <property type="entry name" value="SORBITOL DEHYDROGENASE-LIKE"/>
    <property type="match status" value="1"/>
</dbReference>
<comment type="similarity">
    <text evidence="2 7">Belongs to the zinc-containing alcohol dehydrogenase family.</text>
</comment>
<evidence type="ECO:0000256" key="1">
    <source>
        <dbReference type="ARBA" id="ARBA00001947"/>
    </source>
</evidence>
<dbReference type="GO" id="GO:0008270">
    <property type="term" value="F:zinc ion binding"/>
    <property type="evidence" value="ECO:0007669"/>
    <property type="project" value="InterPro"/>
</dbReference>
<evidence type="ECO:0000256" key="5">
    <source>
        <dbReference type="ARBA" id="ARBA00023002"/>
    </source>
</evidence>
<keyword evidence="6" id="KW-0520">NAD</keyword>
<gene>
    <name evidence="10" type="ORF">KC19_1G086900</name>
</gene>
<comment type="caution">
    <text evidence="10">The sequence shown here is derived from an EMBL/GenBank/DDBJ whole genome shotgun (WGS) entry which is preliminary data.</text>
</comment>
<dbReference type="InterPro" id="IPR036291">
    <property type="entry name" value="NAD(P)-bd_dom_sf"/>
</dbReference>
<keyword evidence="11" id="KW-1185">Reference proteome</keyword>